<feature type="compositionally biased region" description="Pro residues" evidence="1">
    <location>
        <begin position="736"/>
        <end position="745"/>
    </location>
</feature>
<dbReference type="Proteomes" id="UP001141434">
    <property type="component" value="Unassembled WGS sequence"/>
</dbReference>
<feature type="compositionally biased region" description="Low complexity" evidence="1">
    <location>
        <begin position="56"/>
        <end position="81"/>
    </location>
</feature>
<evidence type="ECO:0000313" key="4">
    <source>
        <dbReference type="Proteomes" id="UP001141434"/>
    </source>
</evidence>
<reference evidence="3" key="1">
    <citation type="submission" date="2022-11" db="EMBL/GenBank/DDBJ databases">
        <authorList>
            <person name="Petersen C."/>
        </authorList>
    </citation>
    <scope>NUCLEOTIDE SEQUENCE</scope>
    <source>
        <strain evidence="3">IBT 34128</strain>
    </source>
</reference>
<dbReference type="OrthoDB" id="24581at2759"/>
<dbReference type="AlphaFoldDB" id="A0A9W9EGH7"/>
<feature type="region of interest" description="Disordered" evidence="1">
    <location>
        <begin position="231"/>
        <end position="293"/>
    </location>
</feature>
<dbReference type="InterPro" id="IPR000095">
    <property type="entry name" value="CRIB_dom"/>
</dbReference>
<dbReference type="RefSeq" id="XP_056506656.1">
    <property type="nucleotide sequence ID" value="XM_056660158.1"/>
</dbReference>
<sequence>MSTFMNYPMAQSHWMDNGSDTPSTRSSNEGPEHVHSRSRSTAHTHSPKRLSVFGGRSRSNTTTSTTSRRSPSSSMTSTDGSSQDERTSSALGFRAERPEKPRSFLARGSRILRRQGSKINIVATLDEADELDREQPRSEKSHFFSRHHTRQINHHEHLKSLISDPFDFHHLTHTNPSQFQSLDQTRENDLVTEFSAIRASQRPQTGLKGIRADDIHFRNFSTDNLDTFGTATTVDEPTPSKSPPASPQLVRRHARRESRINENFSRPVSRYPRSCPTTPPPPVVPETPPPDMAEPAPRAIDEILGLDSAKTYPEHIDAVPPTHLHFSPEPADDPTARSSSMSSHYDLEDVPEEEEATRYWDSPEPSEGPHSRSISQVSQPPVDIQLPSVAEPPAPLSIYVADELSQKFSEALGSPTLPQNLPNAMPHAAPKAHVEVTPPVPAPQLHQFSYDDEVYDSWDADIDYCYEHAAESTSNFDWSRTSLDETRPQVGVACSDEPWMAAPKTRHMQPSPLSTSVLATPDLDPSSARSVPSQSAATPSTADYERDFMARGTGDYFQPVSSSILPSTLGKQLPQDTLYEEYLATDAESDRHFPFVAQGMIAPTENPISPRSSFSPISKCNSQESLMLSRAASIVRKHRSSVSTTSVPELVHSLANSRELMPTDRQTAGETLAAGPTGPVLPLHRQTKSLAEAHFLLQTDSTTSLETADPVLTTLTHDRAKSTSEVDSRPVQFSVPPLPPVPPRNPNRKKGRTTSYSLFPTAAH</sequence>
<feature type="compositionally biased region" description="Polar residues" evidence="1">
    <location>
        <begin position="527"/>
        <end position="541"/>
    </location>
</feature>
<name>A0A9W9EGH7_9EURO</name>
<feature type="compositionally biased region" description="Pro residues" evidence="1">
    <location>
        <begin position="277"/>
        <end position="292"/>
    </location>
</feature>
<accession>A0A9W9EGH7</accession>
<comment type="caution">
    <text evidence="3">The sequence shown here is derived from an EMBL/GenBank/DDBJ whole genome shotgun (WGS) entry which is preliminary data.</text>
</comment>
<evidence type="ECO:0000259" key="2">
    <source>
        <dbReference type="PROSITE" id="PS50108"/>
    </source>
</evidence>
<protein>
    <recommendedName>
        <fullName evidence="2">CRIB domain-containing protein</fullName>
    </recommendedName>
</protein>
<feature type="compositionally biased region" description="Basic and acidic residues" evidence="1">
    <location>
        <begin position="717"/>
        <end position="728"/>
    </location>
</feature>
<feature type="region of interest" description="Disordered" evidence="1">
    <location>
        <begin position="1"/>
        <end position="109"/>
    </location>
</feature>
<feature type="domain" description="CRIB" evidence="2">
    <location>
        <begin position="162"/>
        <end position="175"/>
    </location>
</feature>
<evidence type="ECO:0000313" key="3">
    <source>
        <dbReference type="EMBL" id="KAJ5081369.1"/>
    </source>
</evidence>
<dbReference type="PROSITE" id="PS50108">
    <property type="entry name" value="CRIB"/>
    <property type="match status" value="1"/>
</dbReference>
<feature type="compositionally biased region" description="Polar residues" evidence="1">
    <location>
        <begin position="18"/>
        <end position="29"/>
    </location>
</feature>
<dbReference type="GeneID" id="81399327"/>
<feature type="region of interest" description="Disordered" evidence="1">
    <location>
        <begin position="717"/>
        <end position="764"/>
    </location>
</feature>
<dbReference type="EMBL" id="JAPMSZ010000012">
    <property type="protein sequence ID" value="KAJ5081369.1"/>
    <property type="molecule type" value="Genomic_DNA"/>
</dbReference>
<evidence type="ECO:0000256" key="1">
    <source>
        <dbReference type="SAM" id="MobiDB-lite"/>
    </source>
</evidence>
<feature type="region of interest" description="Disordered" evidence="1">
    <location>
        <begin position="503"/>
        <end position="542"/>
    </location>
</feature>
<reference evidence="3" key="2">
    <citation type="journal article" date="2023" name="IMA Fungus">
        <title>Comparative genomic study of the Penicillium genus elucidates a diverse pangenome and 15 lateral gene transfer events.</title>
        <authorList>
            <person name="Petersen C."/>
            <person name="Sorensen T."/>
            <person name="Nielsen M.R."/>
            <person name="Sondergaard T.E."/>
            <person name="Sorensen J.L."/>
            <person name="Fitzpatrick D.A."/>
            <person name="Frisvad J.C."/>
            <person name="Nielsen K.L."/>
        </authorList>
    </citation>
    <scope>NUCLEOTIDE SEQUENCE</scope>
    <source>
        <strain evidence="3">IBT 34128</strain>
    </source>
</reference>
<organism evidence="3 4">
    <name type="scientific">Penicillium alfredii</name>
    <dbReference type="NCBI Taxonomy" id="1506179"/>
    <lineage>
        <taxon>Eukaryota</taxon>
        <taxon>Fungi</taxon>
        <taxon>Dikarya</taxon>
        <taxon>Ascomycota</taxon>
        <taxon>Pezizomycotina</taxon>
        <taxon>Eurotiomycetes</taxon>
        <taxon>Eurotiomycetidae</taxon>
        <taxon>Eurotiales</taxon>
        <taxon>Aspergillaceae</taxon>
        <taxon>Penicillium</taxon>
    </lineage>
</organism>
<gene>
    <name evidence="3" type="ORF">NUU61_009633</name>
</gene>
<proteinExistence type="predicted"/>
<feature type="compositionally biased region" description="Basic residues" evidence="1">
    <location>
        <begin position="36"/>
        <end position="48"/>
    </location>
</feature>
<keyword evidence="4" id="KW-1185">Reference proteome</keyword>
<feature type="region of interest" description="Disordered" evidence="1">
    <location>
        <begin position="319"/>
        <end position="380"/>
    </location>
</feature>